<evidence type="ECO:0000259" key="3">
    <source>
        <dbReference type="Pfam" id="PF04183"/>
    </source>
</evidence>
<dbReference type="EMBL" id="PZFK01000002">
    <property type="protein sequence ID" value="PTI30952.1"/>
    <property type="molecule type" value="Genomic_DNA"/>
</dbReference>
<dbReference type="Pfam" id="PF04183">
    <property type="entry name" value="IucA_IucC"/>
    <property type="match status" value="1"/>
</dbReference>
<dbReference type="GO" id="GO:0019290">
    <property type="term" value="P:siderophore biosynthetic process"/>
    <property type="evidence" value="ECO:0007669"/>
    <property type="project" value="InterPro"/>
</dbReference>
<protein>
    <submittedName>
        <fullName evidence="5">Siderophore biosynthesis protein, IucA/IucC family</fullName>
    </submittedName>
</protein>
<dbReference type="InterPro" id="IPR007310">
    <property type="entry name" value="Aerobactin_biosyn_IucA/IucC_N"/>
</dbReference>
<dbReference type="GO" id="GO:0016881">
    <property type="term" value="F:acid-amino acid ligase activity"/>
    <property type="evidence" value="ECO:0007669"/>
    <property type="project" value="UniProtKB-ARBA"/>
</dbReference>
<dbReference type="PANTHER" id="PTHR34384:SF6">
    <property type="entry name" value="STAPHYLOFERRIN B SYNTHASE"/>
    <property type="match status" value="1"/>
</dbReference>
<proteinExistence type="inferred from homology"/>
<accession>A0A2T4PWT4</accession>
<dbReference type="PANTHER" id="PTHR34384">
    <property type="entry name" value="L-2,3-DIAMINOPROPANOATE--CITRATE LIGASE"/>
    <property type="match status" value="1"/>
</dbReference>
<dbReference type="InterPro" id="IPR022770">
    <property type="entry name" value="IucA/IucC-like_C"/>
</dbReference>
<sequence>MEIVFNEHIQDIRNYFQDFSEEDIEILYKKAQEEVMSRINQLAEFEHIDQDAIFKDGRLMNEIQDSIRNLTLSYIQFEQDHQQYADQFDNIFEFVEKHHLSDVFFEQSVTEGHPFHPMTKTKLGFDINHVLKFSPEFRQSVKIIPVLCDTSFADEIQMTQSIELDRFKQKVYAYCHAQQIPFENYTLLFIHEWQLEHFMLEQFEEFFTHQFMIPLYDLAVESNPLLSFRTLDAEELNCIVKTAVNVQATSAVRNVSPASIRNGIALSEFVERIYRTNGYDNSYIQKDLAGGYVNIHKEHANKCSYMLRQRIPHDSDSHHLVCGSLITKSFITKKHILIECIETIMKSQKMTFESATKLFLTEYTHNLLEATYRLILEEGISLEAHMQNSTVEIKDGMPISIHVRDFGGVRLFDRNINVDASTGLITESFEDLLSVFSHAVLYNHLFQIVQVLETYGYKQGEGYIIIRNTIAEHHEHCAPDINILEQPTFNIKSLLKMRIFSEGYDYQYTKINNPLYVEDK</sequence>
<dbReference type="Proteomes" id="UP000241209">
    <property type="component" value="Unassembled WGS sequence"/>
</dbReference>
<comment type="caution">
    <text evidence="5">The sequence shown here is derived from an EMBL/GenBank/DDBJ whole genome shotgun (WGS) entry which is preliminary data.</text>
</comment>
<name>A0A2T4PWT4_9STAP</name>
<evidence type="ECO:0000313" key="5">
    <source>
        <dbReference type="EMBL" id="PTI30952.1"/>
    </source>
</evidence>
<feature type="domain" description="Aerobactin siderophore biosynthesis IucA/IucC-like C-terminal" evidence="4">
    <location>
        <begin position="358"/>
        <end position="504"/>
    </location>
</feature>
<feature type="domain" description="Aerobactin siderophore biosynthesis IucA/IucC N-terminal" evidence="3">
    <location>
        <begin position="103"/>
        <end position="325"/>
    </location>
</feature>
<evidence type="ECO:0000313" key="6">
    <source>
        <dbReference type="Proteomes" id="UP000241209"/>
    </source>
</evidence>
<dbReference type="Gene3D" id="1.10.510.40">
    <property type="match status" value="1"/>
</dbReference>
<reference evidence="5 6" key="1">
    <citation type="journal article" date="2016" name="Front. Microbiol.">
        <title>Comprehensive Phylogenetic Analysis of Bovine Non-aureus Staphylococci Species Based on Whole-Genome Sequencing.</title>
        <authorList>
            <person name="Naushad S."/>
            <person name="Barkema H.W."/>
            <person name="Luby C."/>
            <person name="Condas L.A."/>
            <person name="Nobrega D.B."/>
            <person name="Carson D.A."/>
            <person name="De Buck J."/>
        </authorList>
    </citation>
    <scope>NUCLEOTIDE SEQUENCE [LARGE SCALE GENOMIC DNA]</scope>
    <source>
        <strain evidence="5 6">SNUC 2204</strain>
    </source>
</reference>
<organism evidence="5 6">
    <name type="scientific">Mammaliicoccus vitulinus</name>
    <dbReference type="NCBI Taxonomy" id="71237"/>
    <lineage>
        <taxon>Bacteria</taxon>
        <taxon>Bacillati</taxon>
        <taxon>Bacillota</taxon>
        <taxon>Bacilli</taxon>
        <taxon>Bacillales</taxon>
        <taxon>Staphylococcaceae</taxon>
        <taxon>Mammaliicoccus</taxon>
    </lineage>
</organism>
<dbReference type="AlphaFoldDB" id="A0A2T4PWT4"/>
<gene>
    <name evidence="5" type="ORF">BU072_01350</name>
</gene>
<dbReference type="InterPro" id="IPR037455">
    <property type="entry name" value="LucA/IucC-like"/>
</dbReference>
<comment type="similarity">
    <text evidence="2">Belongs to the IucA/IucC family.</text>
</comment>
<dbReference type="Gene3D" id="6.10.250.3370">
    <property type="match status" value="1"/>
</dbReference>
<dbReference type="STRING" id="1167632.GCA_000286335_01304"/>
<comment type="pathway">
    <text evidence="1">Siderophore biosynthesis.</text>
</comment>
<evidence type="ECO:0000256" key="1">
    <source>
        <dbReference type="ARBA" id="ARBA00004924"/>
    </source>
</evidence>
<evidence type="ECO:0000259" key="4">
    <source>
        <dbReference type="Pfam" id="PF06276"/>
    </source>
</evidence>
<dbReference type="Pfam" id="PF06276">
    <property type="entry name" value="FhuF"/>
    <property type="match status" value="1"/>
</dbReference>
<evidence type="ECO:0000256" key="2">
    <source>
        <dbReference type="ARBA" id="ARBA00007832"/>
    </source>
</evidence>
<dbReference type="OrthoDB" id="495728at2"/>
<dbReference type="RefSeq" id="WP_107536576.1">
    <property type="nucleotide sequence ID" value="NZ_CAURAE010000008.1"/>
</dbReference>